<gene>
    <name evidence="1" type="ORF">Psuf_061000</name>
</gene>
<evidence type="ECO:0000313" key="2">
    <source>
        <dbReference type="Proteomes" id="UP000503011"/>
    </source>
</evidence>
<protein>
    <submittedName>
        <fullName evidence="1">Uncharacterized protein</fullName>
    </submittedName>
</protein>
<dbReference type="KEGG" id="psuu:Psuf_061000"/>
<organism evidence="1 2">
    <name type="scientific">Phytohabitans suffuscus</name>
    <dbReference type="NCBI Taxonomy" id="624315"/>
    <lineage>
        <taxon>Bacteria</taxon>
        <taxon>Bacillati</taxon>
        <taxon>Actinomycetota</taxon>
        <taxon>Actinomycetes</taxon>
        <taxon>Micromonosporales</taxon>
        <taxon>Micromonosporaceae</taxon>
    </lineage>
</organism>
<keyword evidence="2" id="KW-1185">Reference proteome</keyword>
<evidence type="ECO:0000313" key="1">
    <source>
        <dbReference type="EMBL" id="BCB88787.1"/>
    </source>
</evidence>
<proteinExistence type="predicted"/>
<accession>A0A6F8YRK9</accession>
<dbReference type="Proteomes" id="UP000503011">
    <property type="component" value="Chromosome"/>
</dbReference>
<dbReference type="AlphaFoldDB" id="A0A6F8YRK9"/>
<dbReference type="RefSeq" id="WP_173160395.1">
    <property type="nucleotide sequence ID" value="NZ_AP022871.1"/>
</dbReference>
<reference evidence="1 2" key="2">
    <citation type="submission" date="2020-03" db="EMBL/GenBank/DDBJ databases">
        <authorList>
            <person name="Ichikawa N."/>
            <person name="Kimura A."/>
            <person name="Kitahashi Y."/>
            <person name="Uohara A."/>
        </authorList>
    </citation>
    <scope>NUCLEOTIDE SEQUENCE [LARGE SCALE GENOMIC DNA]</scope>
    <source>
        <strain evidence="1 2">NBRC 105367</strain>
    </source>
</reference>
<sequence>MGDCPQLPGLRNLACGGTGTRTGTGIVGTHPFDTLISTPCPTDRIKTDTVTQASKLDRGVFGLSAEVFLTPHIEWCWSGNTVVFVKKQNNQDTTWSHQVWSDDVQSVSIKKHNGVDPDPQVVIVPALYGNNKVGHYVASFDVAITFRETSTKVNCFLVIDRYYLDGGRKDIKDHTPICTTS</sequence>
<name>A0A6F8YRK9_9ACTN</name>
<dbReference type="EMBL" id="AP022871">
    <property type="protein sequence ID" value="BCB88787.1"/>
    <property type="molecule type" value="Genomic_DNA"/>
</dbReference>
<reference evidence="1 2" key="1">
    <citation type="submission" date="2020-03" db="EMBL/GenBank/DDBJ databases">
        <title>Whole genome shotgun sequence of Phytohabitans suffuscus NBRC 105367.</title>
        <authorList>
            <person name="Komaki H."/>
            <person name="Tamura T."/>
        </authorList>
    </citation>
    <scope>NUCLEOTIDE SEQUENCE [LARGE SCALE GENOMIC DNA]</scope>
    <source>
        <strain evidence="1 2">NBRC 105367</strain>
    </source>
</reference>